<keyword evidence="4" id="KW-0808">Transferase</keyword>
<evidence type="ECO:0000256" key="6">
    <source>
        <dbReference type="ARBA" id="ARBA00022777"/>
    </source>
</evidence>
<dbReference type="PROSITE" id="PS50110">
    <property type="entry name" value="RESPONSE_REGULATORY"/>
    <property type="match status" value="2"/>
</dbReference>
<dbReference type="SMART" id="SM00091">
    <property type="entry name" value="PAS"/>
    <property type="match status" value="1"/>
</dbReference>
<protein>
    <recommendedName>
        <fullName evidence="2">histidine kinase</fullName>
        <ecNumber evidence="2">2.7.13.3</ecNumber>
    </recommendedName>
</protein>
<dbReference type="InterPro" id="IPR004358">
    <property type="entry name" value="Sig_transdc_His_kin-like_C"/>
</dbReference>
<keyword evidence="8" id="KW-0902">Two-component regulatory system</keyword>
<dbReference type="SUPFAM" id="SSF55874">
    <property type="entry name" value="ATPase domain of HSP90 chaperone/DNA topoisomerase II/histidine kinase"/>
    <property type="match status" value="1"/>
</dbReference>
<evidence type="ECO:0000256" key="1">
    <source>
        <dbReference type="ARBA" id="ARBA00000085"/>
    </source>
</evidence>
<feature type="domain" description="PAC" evidence="13">
    <location>
        <begin position="204"/>
        <end position="256"/>
    </location>
</feature>
<evidence type="ECO:0000259" key="13">
    <source>
        <dbReference type="PROSITE" id="PS50113"/>
    </source>
</evidence>
<evidence type="ECO:0000313" key="15">
    <source>
        <dbReference type="Proteomes" id="UP000825051"/>
    </source>
</evidence>
<accession>A0A8F9TS61</accession>
<feature type="domain" description="Response regulatory" evidence="11">
    <location>
        <begin position="2"/>
        <end position="118"/>
    </location>
</feature>
<dbReference type="CDD" id="cd00156">
    <property type="entry name" value="REC"/>
    <property type="match status" value="1"/>
</dbReference>
<dbReference type="EMBL" id="CP080507">
    <property type="protein sequence ID" value="QYM78031.1"/>
    <property type="molecule type" value="Genomic_DNA"/>
</dbReference>
<proteinExistence type="predicted"/>
<evidence type="ECO:0000313" key="14">
    <source>
        <dbReference type="EMBL" id="QYM78031.1"/>
    </source>
</evidence>
<dbReference type="Pfam" id="PF02518">
    <property type="entry name" value="HATPase_c"/>
    <property type="match status" value="1"/>
</dbReference>
<dbReference type="Gene3D" id="3.30.565.10">
    <property type="entry name" value="Histidine kinase-like ATPase, C-terminal domain"/>
    <property type="match status" value="1"/>
</dbReference>
<sequence>MTILYLEDDAADAALVRAHLEPHLTDCHLVVAPSFAAFEAALHGPPPDLILADFKVHDGDGLTALRTAKATLPDTPFILLSGTIEEDVAIEFIRNGAQDYVLKGNIKRLPVAIQRAVREAHEQRLYREARHRLVQQGEMIEQANEAIVIADLAGHVISWNRGAERIFGWTLADVVGRRLRDVAWPEDAAAIIAASEASVQSSAWRGELQLHTKAGKEITIEVHHTLVLDEAGRPKARLTISTDITEKKLLEAQFAQAQRMENIGLLATGIAHDLNNMLAPILMAAPLLRSATTEPRARRMLDTVEQCAERGAALTRQILSFAQGSAGQLKLVQIKHLLRDIVNLVQQTFPRSIKLEADVPNDLWLIQANPVQIHQVLLNLCVNARDAMPHGGRLSLRVRNTLPDEIVPLGPDASSTARFVVIDIADTGTGIPPEVLPHIWKPFFTTKEQGHGTGLGLPTVKGIIGNHQGHIIVQTEAGQGTLFRVILPASPDGADRPESSTALPRGAGELIVVVDDEAHIQQLCSTILTRQGYDVLVASDAADAVGWFSQRSHEVRLVLTDLQMPDFDGLALSRVLSQINSNIKMLVITGLPTAEQRLRDAPPCIKGLLLKPFTAEALIRQVHAILHPPASHDLPPS</sequence>
<evidence type="ECO:0000259" key="12">
    <source>
        <dbReference type="PROSITE" id="PS50112"/>
    </source>
</evidence>
<dbReference type="EC" id="2.7.13.3" evidence="2"/>
<evidence type="ECO:0000256" key="9">
    <source>
        <dbReference type="PROSITE-ProRule" id="PRU00169"/>
    </source>
</evidence>
<dbReference type="PROSITE" id="PS50112">
    <property type="entry name" value="PAS"/>
    <property type="match status" value="1"/>
</dbReference>
<feature type="modified residue" description="4-aspartylphosphate" evidence="9">
    <location>
        <position position="561"/>
    </location>
</feature>
<dbReference type="SMART" id="SM00448">
    <property type="entry name" value="REC"/>
    <property type="match status" value="2"/>
</dbReference>
<dbReference type="SMART" id="SM00387">
    <property type="entry name" value="HATPase_c"/>
    <property type="match status" value="1"/>
</dbReference>
<organism evidence="14 15">
    <name type="scientific">Horticoccus luteus</name>
    <dbReference type="NCBI Taxonomy" id="2862869"/>
    <lineage>
        <taxon>Bacteria</taxon>
        <taxon>Pseudomonadati</taxon>
        <taxon>Verrucomicrobiota</taxon>
        <taxon>Opitutia</taxon>
        <taxon>Opitutales</taxon>
        <taxon>Opitutaceae</taxon>
        <taxon>Horticoccus</taxon>
    </lineage>
</organism>
<dbReference type="InterPro" id="IPR000700">
    <property type="entry name" value="PAS-assoc_C"/>
</dbReference>
<dbReference type="Gene3D" id="3.40.50.2300">
    <property type="match status" value="2"/>
</dbReference>
<dbReference type="InterPro" id="IPR003594">
    <property type="entry name" value="HATPase_dom"/>
</dbReference>
<evidence type="ECO:0000259" key="11">
    <source>
        <dbReference type="PROSITE" id="PS50110"/>
    </source>
</evidence>
<keyword evidence="7" id="KW-0067">ATP-binding</keyword>
<dbReference type="SUPFAM" id="SSF52172">
    <property type="entry name" value="CheY-like"/>
    <property type="match status" value="2"/>
</dbReference>
<dbReference type="InterPro" id="IPR036890">
    <property type="entry name" value="HATPase_C_sf"/>
</dbReference>
<feature type="domain" description="Response regulatory" evidence="11">
    <location>
        <begin position="510"/>
        <end position="626"/>
    </location>
</feature>
<dbReference type="SMART" id="SM00388">
    <property type="entry name" value="HisKA"/>
    <property type="match status" value="1"/>
</dbReference>
<dbReference type="Proteomes" id="UP000825051">
    <property type="component" value="Chromosome"/>
</dbReference>
<dbReference type="Pfam" id="PF00072">
    <property type="entry name" value="Response_reg"/>
    <property type="match status" value="2"/>
</dbReference>
<dbReference type="InterPro" id="IPR005467">
    <property type="entry name" value="His_kinase_dom"/>
</dbReference>
<dbReference type="GO" id="GO:0005524">
    <property type="term" value="F:ATP binding"/>
    <property type="evidence" value="ECO:0007669"/>
    <property type="project" value="UniProtKB-KW"/>
</dbReference>
<reference evidence="14" key="1">
    <citation type="submission" date="2021-08" db="EMBL/GenBank/DDBJ databases">
        <title>Genome of a novel bacterium of the phylum Verrucomicrobia, Oleiharenicola sp. KSB-15.</title>
        <authorList>
            <person name="Chung J.-H."/>
            <person name="Ahn J.-H."/>
            <person name="Yoon Y."/>
            <person name="Kim D.-Y."/>
            <person name="An S.-H."/>
            <person name="Park I."/>
            <person name="Yeon J."/>
        </authorList>
    </citation>
    <scope>NUCLEOTIDE SEQUENCE</scope>
    <source>
        <strain evidence="14">KSB-15</strain>
    </source>
</reference>
<keyword evidence="15" id="KW-1185">Reference proteome</keyword>
<evidence type="ECO:0000259" key="10">
    <source>
        <dbReference type="PROSITE" id="PS50109"/>
    </source>
</evidence>
<evidence type="ECO:0000256" key="4">
    <source>
        <dbReference type="ARBA" id="ARBA00022679"/>
    </source>
</evidence>
<dbReference type="SUPFAM" id="SSF55785">
    <property type="entry name" value="PYP-like sensor domain (PAS domain)"/>
    <property type="match status" value="1"/>
</dbReference>
<dbReference type="KEGG" id="ole:K0B96_12005"/>
<dbReference type="CDD" id="cd00130">
    <property type="entry name" value="PAS"/>
    <property type="match status" value="1"/>
</dbReference>
<evidence type="ECO:0000256" key="5">
    <source>
        <dbReference type="ARBA" id="ARBA00022741"/>
    </source>
</evidence>
<keyword evidence="6" id="KW-0418">Kinase</keyword>
<dbReference type="Gene3D" id="1.10.287.130">
    <property type="match status" value="1"/>
</dbReference>
<dbReference type="InterPro" id="IPR003661">
    <property type="entry name" value="HisK_dim/P_dom"/>
</dbReference>
<feature type="domain" description="PAS" evidence="12">
    <location>
        <begin position="138"/>
        <end position="202"/>
    </location>
</feature>
<evidence type="ECO:0000256" key="2">
    <source>
        <dbReference type="ARBA" id="ARBA00012438"/>
    </source>
</evidence>
<dbReference type="SUPFAM" id="SSF47384">
    <property type="entry name" value="Homodimeric domain of signal transducing histidine kinase"/>
    <property type="match status" value="1"/>
</dbReference>
<dbReference type="PROSITE" id="PS50109">
    <property type="entry name" value="HIS_KIN"/>
    <property type="match status" value="1"/>
</dbReference>
<dbReference type="Pfam" id="PF00512">
    <property type="entry name" value="HisKA"/>
    <property type="match status" value="1"/>
</dbReference>
<dbReference type="PROSITE" id="PS50113">
    <property type="entry name" value="PAC"/>
    <property type="match status" value="1"/>
</dbReference>
<dbReference type="InterPro" id="IPR035965">
    <property type="entry name" value="PAS-like_dom_sf"/>
</dbReference>
<dbReference type="NCBIfam" id="TIGR00229">
    <property type="entry name" value="sensory_box"/>
    <property type="match status" value="1"/>
</dbReference>
<dbReference type="AlphaFoldDB" id="A0A8F9TS61"/>
<keyword evidence="3 9" id="KW-0597">Phosphoprotein</keyword>
<dbReference type="InterPro" id="IPR001789">
    <property type="entry name" value="Sig_transdc_resp-reg_receiver"/>
</dbReference>
<comment type="catalytic activity">
    <reaction evidence="1">
        <text>ATP + protein L-histidine = ADP + protein N-phospho-L-histidine.</text>
        <dbReference type="EC" id="2.7.13.3"/>
    </reaction>
</comment>
<name>A0A8F9TS61_9BACT</name>
<dbReference type="InterPro" id="IPR013656">
    <property type="entry name" value="PAS_4"/>
</dbReference>
<dbReference type="Pfam" id="PF08448">
    <property type="entry name" value="PAS_4"/>
    <property type="match status" value="1"/>
</dbReference>
<keyword evidence="5" id="KW-0547">Nucleotide-binding</keyword>
<dbReference type="InterPro" id="IPR036097">
    <property type="entry name" value="HisK_dim/P_sf"/>
</dbReference>
<dbReference type="Gene3D" id="3.30.450.20">
    <property type="entry name" value="PAS domain"/>
    <property type="match status" value="1"/>
</dbReference>
<feature type="domain" description="Histidine kinase" evidence="10">
    <location>
        <begin position="269"/>
        <end position="491"/>
    </location>
</feature>
<dbReference type="PANTHER" id="PTHR43065:SF46">
    <property type="entry name" value="C4-DICARBOXYLATE TRANSPORT SENSOR PROTEIN DCTB"/>
    <property type="match status" value="1"/>
</dbReference>
<evidence type="ECO:0000256" key="8">
    <source>
        <dbReference type="ARBA" id="ARBA00023012"/>
    </source>
</evidence>
<gene>
    <name evidence="14" type="ORF">K0B96_12005</name>
</gene>
<dbReference type="PRINTS" id="PR00344">
    <property type="entry name" value="BCTRLSENSOR"/>
</dbReference>
<feature type="modified residue" description="4-aspartylphosphate" evidence="9">
    <location>
        <position position="53"/>
    </location>
</feature>
<dbReference type="InterPro" id="IPR011006">
    <property type="entry name" value="CheY-like_superfamily"/>
</dbReference>
<dbReference type="CDD" id="cd17546">
    <property type="entry name" value="REC_hyHK_CKI1_RcsC-like"/>
    <property type="match status" value="1"/>
</dbReference>
<evidence type="ECO:0000256" key="3">
    <source>
        <dbReference type="ARBA" id="ARBA00022553"/>
    </source>
</evidence>
<dbReference type="CDD" id="cd00082">
    <property type="entry name" value="HisKA"/>
    <property type="match status" value="1"/>
</dbReference>
<dbReference type="RefSeq" id="WP_220161135.1">
    <property type="nucleotide sequence ID" value="NZ_CP080507.1"/>
</dbReference>
<dbReference type="InterPro" id="IPR000014">
    <property type="entry name" value="PAS"/>
</dbReference>
<evidence type="ECO:0000256" key="7">
    <source>
        <dbReference type="ARBA" id="ARBA00022840"/>
    </source>
</evidence>
<dbReference type="GO" id="GO:0000155">
    <property type="term" value="F:phosphorelay sensor kinase activity"/>
    <property type="evidence" value="ECO:0007669"/>
    <property type="project" value="InterPro"/>
</dbReference>
<dbReference type="PANTHER" id="PTHR43065">
    <property type="entry name" value="SENSOR HISTIDINE KINASE"/>
    <property type="match status" value="1"/>
</dbReference>